<gene>
    <name evidence="2" type="ORF">BDV95DRAFT_354612</name>
</gene>
<dbReference type="EMBL" id="JAADJZ010000007">
    <property type="protein sequence ID" value="KAF2873841.1"/>
    <property type="molecule type" value="Genomic_DNA"/>
</dbReference>
<evidence type="ECO:0000256" key="1">
    <source>
        <dbReference type="SAM" id="MobiDB-lite"/>
    </source>
</evidence>
<accession>A0A7C8MCV9</accession>
<protein>
    <submittedName>
        <fullName evidence="2">Uncharacterized protein</fullName>
    </submittedName>
</protein>
<sequence length="204" mass="22040">MGIKGIDEEERVQAAALQTALFGEGGGRARCRGTQQAGMQVWSAGDVIAPSPAERRTRRQGRLDVFTHTRTACLPASLAAVPAAESLDCDRSRRGRRQATEVTARGAADPNLPIPMRLAQCHVALSPSWTWQYVQRLYSGVQDMAQRLPPKRLPGGASIVDSSAAVPLQEGASDTRHAPFQFQTSPSPRHRPELATGYGSRQSN</sequence>
<keyword evidence="3" id="KW-1185">Reference proteome</keyword>
<dbReference type="Proteomes" id="UP000481861">
    <property type="component" value="Unassembled WGS sequence"/>
</dbReference>
<evidence type="ECO:0000313" key="3">
    <source>
        <dbReference type="Proteomes" id="UP000481861"/>
    </source>
</evidence>
<organism evidence="2 3">
    <name type="scientific">Massariosphaeria phaeospora</name>
    <dbReference type="NCBI Taxonomy" id="100035"/>
    <lineage>
        <taxon>Eukaryota</taxon>
        <taxon>Fungi</taxon>
        <taxon>Dikarya</taxon>
        <taxon>Ascomycota</taxon>
        <taxon>Pezizomycotina</taxon>
        <taxon>Dothideomycetes</taxon>
        <taxon>Pleosporomycetidae</taxon>
        <taxon>Pleosporales</taxon>
        <taxon>Pleosporales incertae sedis</taxon>
        <taxon>Massariosphaeria</taxon>
    </lineage>
</organism>
<evidence type="ECO:0000313" key="2">
    <source>
        <dbReference type="EMBL" id="KAF2873841.1"/>
    </source>
</evidence>
<dbReference type="AlphaFoldDB" id="A0A7C8MCV9"/>
<feature type="region of interest" description="Disordered" evidence="1">
    <location>
        <begin position="165"/>
        <end position="204"/>
    </location>
</feature>
<proteinExistence type="predicted"/>
<reference evidence="2 3" key="1">
    <citation type="submission" date="2020-01" db="EMBL/GenBank/DDBJ databases">
        <authorList>
            <consortium name="DOE Joint Genome Institute"/>
            <person name="Haridas S."/>
            <person name="Albert R."/>
            <person name="Binder M."/>
            <person name="Bloem J."/>
            <person name="Labutti K."/>
            <person name="Salamov A."/>
            <person name="Andreopoulos B."/>
            <person name="Baker S.E."/>
            <person name="Barry K."/>
            <person name="Bills G."/>
            <person name="Bluhm B.H."/>
            <person name="Cannon C."/>
            <person name="Castanera R."/>
            <person name="Culley D.E."/>
            <person name="Daum C."/>
            <person name="Ezra D."/>
            <person name="Gonzalez J.B."/>
            <person name="Henrissat B."/>
            <person name="Kuo A."/>
            <person name="Liang C."/>
            <person name="Lipzen A."/>
            <person name="Lutzoni F."/>
            <person name="Magnuson J."/>
            <person name="Mondo S."/>
            <person name="Nolan M."/>
            <person name="Ohm R."/>
            <person name="Pangilinan J."/>
            <person name="Park H.-J.H."/>
            <person name="Ramirez L."/>
            <person name="Alfaro M."/>
            <person name="Sun H."/>
            <person name="Tritt A."/>
            <person name="Yoshinaga Y."/>
            <person name="Zwiers L.-H.L."/>
            <person name="Turgeon B.G."/>
            <person name="Goodwin S.B."/>
            <person name="Spatafora J.W."/>
            <person name="Crous P.W."/>
            <person name="Grigoriev I.V."/>
        </authorList>
    </citation>
    <scope>NUCLEOTIDE SEQUENCE [LARGE SCALE GENOMIC DNA]</scope>
    <source>
        <strain evidence="2 3">CBS 611.86</strain>
    </source>
</reference>
<name>A0A7C8MCV9_9PLEO</name>
<comment type="caution">
    <text evidence="2">The sequence shown here is derived from an EMBL/GenBank/DDBJ whole genome shotgun (WGS) entry which is preliminary data.</text>
</comment>
<feature type="region of interest" description="Disordered" evidence="1">
    <location>
        <begin position="91"/>
        <end position="110"/>
    </location>
</feature>